<evidence type="ECO:0000256" key="5">
    <source>
        <dbReference type="ARBA" id="ARBA00022801"/>
    </source>
</evidence>
<evidence type="ECO:0000256" key="1">
    <source>
        <dbReference type="ARBA" id="ARBA00001913"/>
    </source>
</evidence>
<dbReference type="PROSITE" id="PS00523">
    <property type="entry name" value="SULFATASE_1"/>
    <property type="match status" value="1"/>
</dbReference>
<evidence type="ECO:0000259" key="8">
    <source>
        <dbReference type="Pfam" id="PF00884"/>
    </source>
</evidence>
<evidence type="ECO:0000256" key="2">
    <source>
        <dbReference type="ARBA" id="ARBA00008779"/>
    </source>
</evidence>
<dbReference type="InterPro" id="IPR050738">
    <property type="entry name" value="Sulfatase"/>
</dbReference>
<comment type="cofactor">
    <cofactor evidence="1">
        <name>Ca(2+)</name>
        <dbReference type="ChEBI" id="CHEBI:29108"/>
    </cofactor>
</comment>
<keyword evidence="3" id="KW-0479">Metal-binding</keyword>
<dbReference type="SUPFAM" id="SSF53649">
    <property type="entry name" value="Alkaline phosphatase-like"/>
    <property type="match status" value="1"/>
</dbReference>
<evidence type="ECO:0000313" key="10">
    <source>
        <dbReference type="Proteomes" id="UP001148838"/>
    </source>
</evidence>
<keyword evidence="4 7" id="KW-0732">Signal</keyword>
<evidence type="ECO:0000313" key="9">
    <source>
        <dbReference type="EMBL" id="KAJ4444412.1"/>
    </source>
</evidence>
<dbReference type="PANTHER" id="PTHR42693:SF42">
    <property type="entry name" value="ARYLSULFATASE G"/>
    <property type="match status" value="1"/>
</dbReference>
<dbReference type="InterPro" id="IPR024607">
    <property type="entry name" value="Sulfatase_CS"/>
</dbReference>
<keyword evidence="6" id="KW-0106">Calcium</keyword>
<name>A0ABQ8TER7_PERAM</name>
<dbReference type="Gene3D" id="3.40.720.10">
    <property type="entry name" value="Alkaline Phosphatase, subunit A"/>
    <property type="match status" value="1"/>
</dbReference>
<comment type="caution">
    <text evidence="9">The sequence shown here is derived from an EMBL/GenBank/DDBJ whole genome shotgun (WGS) entry which is preliminary data.</text>
</comment>
<organism evidence="9 10">
    <name type="scientific">Periplaneta americana</name>
    <name type="common">American cockroach</name>
    <name type="synonym">Blatta americana</name>
    <dbReference type="NCBI Taxonomy" id="6978"/>
    <lineage>
        <taxon>Eukaryota</taxon>
        <taxon>Metazoa</taxon>
        <taxon>Ecdysozoa</taxon>
        <taxon>Arthropoda</taxon>
        <taxon>Hexapoda</taxon>
        <taxon>Insecta</taxon>
        <taxon>Pterygota</taxon>
        <taxon>Neoptera</taxon>
        <taxon>Polyneoptera</taxon>
        <taxon>Dictyoptera</taxon>
        <taxon>Blattodea</taxon>
        <taxon>Blattoidea</taxon>
        <taxon>Blattidae</taxon>
        <taxon>Blattinae</taxon>
        <taxon>Periplaneta</taxon>
    </lineage>
</organism>
<feature type="signal peptide" evidence="7">
    <location>
        <begin position="1"/>
        <end position="22"/>
    </location>
</feature>
<evidence type="ECO:0000256" key="3">
    <source>
        <dbReference type="ARBA" id="ARBA00022723"/>
    </source>
</evidence>
<proteinExistence type="inferred from homology"/>
<keyword evidence="10" id="KW-1185">Reference proteome</keyword>
<dbReference type="Gene3D" id="3.30.1120.10">
    <property type="match status" value="1"/>
</dbReference>
<dbReference type="Pfam" id="PF14707">
    <property type="entry name" value="Sulfatase_C"/>
    <property type="match status" value="1"/>
</dbReference>
<accession>A0ABQ8TER7</accession>
<dbReference type="Pfam" id="PF00884">
    <property type="entry name" value="Sulfatase"/>
    <property type="match status" value="1"/>
</dbReference>
<sequence length="521" mass="56476">MNMAVMWSGLYVLLWILIPTPATERNSRPNIVIIMADDMGWGDVGANWPQTVDTPAIDQLAREGLRLTDFHTGASVCTPSRAALLTGRLGLRTGLVENFGPESLGGIPTNETTVAEILLSAGYRTAMFGKWHLGTKPGHHPLDKGFQSYLGVPYSVDMGCADPPGANLPYCPACPHENGVDLYEPIPPGCIMEPAVPLYSNHSVAHQPVKLSDLSMMYADFANNFIRNKSSEPYFLYAALSHMHVPLAHAHKYDNITGRGEYADTLRELDGLVESILSVVRETNNNTLIWFTTDNGPWQVKCELAGSVGPFTGKWQASPDGGGGGSVAKTTIWEGGHRVPSIIYWPGHTKSGTVSSALTSTLDILPTMTALAEGNLPTDRYFDGEDMTSIITGTSQNIRQVLFHPNNGIFVAGEIGAVRLGSYKVVYSTGGIPDCSGHSGPARNHTDVPLVFKLDTDPSEAVPLDRNSSEYVTTVELARIALIDLHQSIRSDNRSTVNYTSSEEGRVCCDKDSPICRCPWD</sequence>
<protein>
    <recommendedName>
        <fullName evidence="8">Sulfatase N-terminal domain-containing protein</fullName>
    </recommendedName>
</protein>
<comment type="similarity">
    <text evidence="2">Belongs to the sulfatase family.</text>
</comment>
<keyword evidence="5" id="KW-0378">Hydrolase</keyword>
<evidence type="ECO:0000256" key="4">
    <source>
        <dbReference type="ARBA" id="ARBA00022729"/>
    </source>
</evidence>
<dbReference type="Proteomes" id="UP001148838">
    <property type="component" value="Unassembled WGS sequence"/>
</dbReference>
<dbReference type="PANTHER" id="PTHR42693">
    <property type="entry name" value="ARYLSULFATASE FAMILY MEMBER"/>
    <property type="match status" value="1"/>
</dbReference>
<reference evidence="9 10" key="1">
    <citation type="journal article" date="2022" name="Allergy">
        <title>Genome assembly and annotation of Periplaneta americana reveal a comprehensive cockroach allergen profile.</title>
        <authorList>
            <person name="Wang L."/>
            <person name="Xiong Q."/>
            <person name="Saelim N."/>
            <person name="Wang L."/>
            <person name="Nong W."/>
            <person name="Wan A.T."/>
            <person name="Shi M."/>
            <person name="Liu X."/>
            <person name="Cao Q."/>
            <person name="Hui J.H.L."/>
            <person name="Sookrung N."/>
            <person name="Leung T.F."/>
            <person name="Tungtrongchitr A."/>
            <person name="Tsui S.K.W."/>
        </authorList>
    </citation>
    <scope>NUCLEOTIDE SEQUENCE [LARGE SCALE GENOMIC DNA]</scope>
    <source>
        <strain evidence="9">PWHHKU_190912</strain>
    </source>
</reference>
<evidence type="ECO:0000256" key="6">
    <source>
        <dbReference type="ARBA" id="ARBA00022837"/>
    </source>
</evidence>
<feature type="domain" description="Sulfatase N-terminal" evidence="8">
    <location>
        <begin position="29"/>
        <end position="372"/>
    </location>
</feature>
<dbReference type="InterPro" id="IPR000917">
    <property type="entry name" value="Sulfatase_N"/>
</dbReference>
<dbReference type="InterPro" id="IPR017850">
    <property type="entry name" value="Alkaline_phosphatase_core_sf"/>
</dbReference>
<feature type="chain" id="PRO_5045358334" description="Sulfatase N-terminal domain-containing protein" evidence="7">
    <location>
        <begin position="23"/>
        <end position="521"/>
    </location>
</feature>
<evidence type="ECO:0000256" key="7">
    <source>
        <dbReference type="SAM" id="SignalP"/>
    </source>
</evidence>
<gene>
    <name evidence="9" type="ORF">ANN_06204</name>
</gene>
<dbReference type="EMBL" id="JAJSOF020000011">
    <property type="protein sequence ID" value="KAJ4444412.1"/>
    <property type="molecule type" value="Genomic_DNA"/>
</dbReference>